<evidence type="ECO:0000313" key="2">
    <source>
        <dbReference type="Proteomes" id="UP000569329"/>
    </source>
</evidence>
<name>A0A839DZP6_9PSEU</name>
<organism evidence="1 2">
    <name type="scientific">Halosaccharopolyspora lacisalsi</name>
    <dbReference type="NCBI Taxonomy" id="1000566"/>
    <lineage>
        <taxon>Bacteria</taxon>
        <taxon>Bacillati</taxon>
        <taxon>Actinomycetota</taxon>
        <taxon>Actinomycetes</taxon>
        <taxon>Pseudonocardiales</taxon>
        <taxon>Pseudonocardiaceae</taxon>
        <taxon>Halosaccharopolyspora</taxon>
    </lineage>
</organism>
<dbReference type="RefSeq" id="WP_220480518.1">
    <property type="nucleotide sequence ID" value="NZ_JACGWZ010000005.1"/>
</dbReference>
<sequence>MTDPISGKPIGANADMEEIGTAADSLNGWSGAAAHAFKTKFLDPFPAIASNRLLLLGIMKGAVEADQELWMSAREDIANIAKKHFMRWTT</sequence>
<dbReference type="EMBL" id="JACGWZ010000005">
    <property type="protein sequence ID" value="MBA8826320.1"/>
    <property type="molecule type" value="Genomic_DNA"/>
</dbReference>
<protein>
    <submittedName>
        <fullName evidence="1">Uncharacterized protein</fullName>
    </submittedName>
</protein>
<proteinExistence type="predicted"/>
<keyword evidence="2" id="KW-1185">Reference proteome</keyword>
<gene>
    <name evidence="1" type="ORF">FHX42_003696</name>
</gene>
<dbReference type="Proteomes" id="UP000569329">
    <property type="component" value="Unassembled WGS sequence"/>
</dbReference>
<evidence type="ECO:0000313" key="1">
    <source>
        <dbReference type="EMBL" id="MBA8826320.1"/>
    </source>
</evidence>
<comment type="caution">
    <text evidence="1">The sequence shown here is derived from an EMBL/GenBank/DDBJ whole genome shotgun (WGS) entry which is preliminary data.</text>
</comment>
<dbReference type="AlphaFoldDB" id="A0A839DZP6"/>
<reference evidence="1 2" key="1">
    <citation type="submission" date="2020-07" db="EMBL/GenBank/DDBJ databases">
        <title>Sequencing the genomes of 1000 actinobacteria strains.</title>
        <authorList>
            <person name="Klenk H.-P."/>
        </authorList>
    </citation>
    <scope>NUCLEOTIDE SEQUENCE [LARGE SCALE GENOMIC DNA]</scope>
    <source>
        <strain evidence="1 2">DSM 45975</strain>
    </source>
</reference>
<accession>A0A839DZP6</accession>